<evidence type="ECO:0000256" key="2">
    <source>
        <dbReference type="ARBA" id="ARBA00022448"/>
    </source>
</evidence>
<dbReference type="Proteomes" id="UP000032702">
    <property type="component" value="Unassembled WGS sequence"/>
</dbReference>
<reference evidence="8 9" key="1">
    <citation type="submission" date="2006-04" db="EMBL/GenBank/DDBJ databases">
        <authorList>
            <person name="Nierman W.C."/>
        </authorList>
    </citation>
    <scope>NUCLEOTIDE SEQUENCE [LARGE SCALE GENOMIC DNA]</scope>
    <source>
        <strain evidence="8 9">DW4/3-1</strain>
    </source>
</reference>
<keyword evidence="5 7" id="KW-0472">Membrane</keyword>
<keyword evidence="7" id="KW-0139">CF(1)</keyword>
<organism evidence="8 9">
    <name type="scientific">Stigmatella aurantiaca (strain DW4/3-1)</name>
    <dbReference type="NCBI Taxonomy" id="378806"/>
    <lineage>
        <taxon>Bacteria</taxon>
        <taxon>Pseudomonadati</taxon>
        <taxon>Myxococcota</taxon>
        <taxon>Myxococcia</taxon>
        <taxon>Myxococcales</taxon>
        <taxon>Cystobacterineae</taxon>
        <taxon>Archangiaceae</taxon>
        <taxon>Stigmatella</taxon>
    </lineage>
</organism>
<accession>Q094K8</accession>
<keyword evidence="2 7" id="KW-0813">Transport</keyword>
<dbReference type="HAMAP" id="MF_01416">
    <property type="entry name" value="ATP_synth_delta_bact"/>
    <property type="match status" value="1"/>
</dbReference>
<dbReference type="InterPro" id="IPR026015">
    <property type="entry name" value="ATP_synth_OSCP/delta_N_sf"/>
</dbReference>
<dbReference type="EMBL" id="AAMD01000039">
    <property type="protein sequence ID" value="EAU67160.1"/>
    <property type="molecule type" value="Genomic_DNA"/>
</dbReference>
<keyword evidence="7" id="KW-0997">Cell inner membrane</keyword>
<comment type="function">
    <text evidence="7">F(1)F(0) ATP synthase produces ATP from ADP in the presence of a proton or sodium gradient. F-type ATPases consist of two structural domains, F(1) containing the extramembraneous catalytic core and F(0) containing the membrane proton channel, linked together by a central stalk and a peripheral stalk. During catalysis, ATP synthesis in the catalytic domain of F(1) is coupled via a rotary mechanism of the central stalk subunits to proton translocation.</text>
</comment>
<dbReference type="NCBIfam" id="TIGR01145">
    <property type="entry name" value="ATP_synt_delta"/>
    <property type="match status" value="1"/>
</dbReference>
<evidence type="ECO:0000313" key="8">
    <source>
        <dbReference type="EMBL" id="EAU67160.1"/>
    </source>
</evidence>
<keyword evidence="4 7" id="KW-0406">Ion transport</keyword>
<evidence type="ECO:0000256" key="3">
    <source>
        <dbReference type="ARBA" id="ARBA00022781"/>
    </source>
</evidence>
<dbReference type="GO" id="GO:0005886">
    <property type="term" value="C:plasma membrane"/>
    <property type="evidence" value="ECO:0007669"/>
    <property type="project" value="UniProtKB-SubCell"/>
</dbReference>
<comment type="similarity">
    <text evidence="7">Belongs to the ATPase delta chain family.</text>
</comment>
<dbReference type="GO" id="GO:0046933">
    <property type="term" value="F:proton-transporting ATP synthase activity, rotational mechanism"/>
    <property type="evidence" value="ECO:0007669"/>
    <property type="project" value="UniProtKB-UniRule"/>
</dbReference>
<evidence type="ECO:0000313" key="9">
    <source>
        <dbReference type="Proteomes" id="UP000032702"/>
    </source>
</evidence>
<evidence type="ECO:0000256" key="1">
    <source>
        <dbReference type="ARBA" id="ARBA00004370"/>
    </source>
</evidence>
<keyword evidence="7" id="KW-1003">Cell membrane</keyword>
<name>Q094K8_STIAD</name>
<keyword evidence="6 7" id="KW-0066">ATP synthesis</keyword>
<evidence type="ECO:0000256" key="6">
    <source>
        <dbReference type="ARBA" id="ARBA00023310"/>
    </source>
</evidence>
<dbReference type="PRINTS" id="PR00125">
    <property type="entry name" value="ATPASEDELTA"/>
</dbReference>
<dbReference type="Gene3D" id="1.10.520.20">
    <property type="entry name" value="N-terminal domain of the delta subunit of the F1F0-ATP synthase"/>
    <property type="match status" value="1"/>
</dbReference>
<evidence type="ECO:0000256" key="7">
    <source>
        <dbReference type="HAMAP-Rule" id="MF_01416"/>
    </source>
</evidence>
<dbReference type="AlphaFoldDB" id="Q094K8"/>
<comment type="subcellular location">
    <subcellularLocation>
        <location evidence="7">Cell inner membrane</location>
        <topology evidence="7">Peripheral membrane protein</topology>
    </subcellularLocation>
    <subcellularLocation>
        <location evidence="1">Membrane</location>
    </subcellularLocation>
</comment>
<keyword evidence="8" id="KW-0378">Hydrolase</keyword>
<gene>
    <name evidence="7 8" type="primary">atpH</name>
    <name evidence="8" type="ORF">STIAU_0504</name>
</gene>
<evidence type="ECO:0000256" key="5">
    <source>
        <dbReference type="ARBA" id="ARBA00023136"/>
    </source>
</evidence>
<evidence type="ECO:0000256" key="4">
    <source>
        <dbReference type="ARBA" id="ARBA00023065"/>
    </source>
</evidence>
<comment type="subunit">
    <text evidence="7">F-type ATPases have 2 components, F(1) - the catalytic core - and F(0) - the membrane proton channel. F(1) has five subunits: alpha(3), beta(3), gamma(1), delta(1), epsilon(1). F(0) has three main subunits: a(1), b(2) and c(10-14). The alpha and beta chains form an alternating ring which encloses part of the gamma chain. F(1) is attached to F(0) by a central stalk formed by the gamma and epsilon chains, while a peripheral stalk is formed by the delta and b chains.</text>
</comment>
<dbReference type="Pfam" id="PF00213">
    <property type="entry name" value="OSCP"/>
    <property type="match status" value="1"/>
</dbReference>
<proteinExistence type="inferred from homology"/>
<keyword evidence="3 7" id="KW-0375">Hydrogen ion transport</keyword>
<dbReference type="GO" id="GO:0016787">
    <property type="term" value="F:hydrolase activity"/>
    <property type="evidence" value="ECO:0007669"/>
    <property type="project" value="UniProtKB-KW"/>
</dbReference>
<dbReference type="GO" id="GO:0045259">
    <property type="term" value="C:proton-transporting ATP synthase complex"/>
    <property type="evidence" value="ECO:0007669"/>
    <property type="project" value="UniProtKB-KW"/>
</dbReference>
<dbReference type="PATRIC" id="fig|378806.16.peg.6351"/>
<dbReference type="InterPro" id="IPR000711">
    <property type="entry name" value="ATPase_OSCP/dsu"/>
</dbReference>
<comment type="caution">
    <text evidence="8">The sequence shown here is derived from an EMBL/GenBank/DDBJ whole genome shotgun (WGS) entry which is preliminary data.</text>
</comment>
<dbReference type="SUPFAM" id="SSF47928">
    <property type="entry name" value="N-terminal domain of the delta subunit of the F1F0-ATP synthase"/>
    <property type="match status" value="1"/>
</dbReference>
<comment type="function">
    <text evidence="7">This protein is part of the stalk that links CF(0) to CF(1). It either transmits conformational changes from CF(0) to CF(1) or is implicated in proton conduction.</text>
</comment>
<protein>
    <recommendedName>
        <fullName evidence="7">ATP synthase subunit delta</fullName>
    </recommendedName>
    <alternativeName>
        <fullName evidence="7">ATP synthase F(1) sector subunit delta</fullName>
    </alternativeName>
    <alternativeName>
        <fullName evidence="7">F-type ATPase subunit delta</fullName>
        <shortName evidence="7">F-ATPase subunit delta</shortName>
    </alternativeName>
</protein>
<dbReference type="PANTHER" id="PTHR11910">
    <property type="entry name" value="ATP SYNTHASE DELTA CHAIN"/>
    <property type="match status" value="1"/>
</dbReference>
<sequence>MPRRERHVKAAAAMVNVSIARRYARALLDVTAESQRTDAVATQLASLVQAFEKSAELSDVLLNPAYSRSQRAQVVESLIQLAGNLEPVLANTLRLLVERNRLIYLPDISRVFRDMADTRAGRVRGHVTSAAPLSPATLEQLRKNLQQATQRDVILEQKVDPALIGGAAAQVGSVLYDGSLRTQLEQMRRQLKQQ</sequence>